<feature type="region of interest" description="Disordered" evidence="1">
    <location>
        <begin position="201"/>
        <end position="229"/>
    </location>
</feature>
<evidence type="ECO:0000313" key="3">
    <source>
        <dbReference type="EMBL" id="CAK7942502.1"/>
    </source>
</evidence>
<dbReference type="Proteomes" id="UP001162060">
    <property type="component" value="Unassembled WGS sequence"/>
</dbReference>
<evidence type="ECO:0000256" key="1">
    <source>
        <dbReference type="SAM" id="MobiDB-lite"/>
    </source>
</evidence>
<reference evidence="3" key="1">
    <citation type="submission" date="2024-01" db="EMBL/GenBank/DDBJ databases">
        <authorList>
            <person name="Webb A."/>
        </authorList>
    </citation>
    <scope>NUCLEOTIDE SEQUENCE</scope>
    <source>
        <strain evidence="3">Pm1</strain>
    </source>
</reference>
<dbReference type="AlphaFoldDB" id="A0AAV1V8H1"/>
<sequence length="420" mass="44549">MLPVKYLVAIIAGCVSHTCVVNGGGYHAAFQEELMPAQTVVDAPHPEVFPSVAQADDGYALTPTETLQPELVEGVSKQEGEYTPVQTEATPCPELPTPALDAEVKSEVPVMETALQNEGHASVQSDATPCPELPTPALDAEADVETPVVETPVVETPVQEEEHVVEEHAETPCPELPTPALDAEVKSEVPVVETPAQVEEHVEVQTETPGPVVAPVSDTPPHQPEETSVPDTIHEGTTGEHPIPGLTIPCPKFTLVPEIAPVEMIEAYSTPAPVTPCPVFTLVPETDLSLIETTTEAYPTPALAIEFPDSVHVPETHSDLTHVQHDISPDSYTSAIADVLVPYLTEALVENSGPEQTDEVVEDSHTNPMQSEVDQTDQSTGFVDTGVDAIVDTGVDAILETIEDAANAITTDATDIVITN</sequence>
<comment type="caution">
    <text evidence="3">The sequence shown here is derived from an EMBL/GenBank/DDBJ whole genome shotgun (WGS) entry which is preliminary data.</text>
</comment>
<organism evidence="3 4">
    <name type="scientific">Peronospora matthiolae</name>
    <dbReference type="NCBI Taxonomy" id="2874970"/>
    <lineage>
        <taxon>Eukaryota</taxon>
        <taxon>Sar</taxon>
        <taxon>Stramenopiles</taxon>
        <taxon>Oomycota</taxon>
        <taxon>Peronosporomycetes</taxon>
        <taxon>Peronosporales</taxon>
        <taxon>Peronosporaceae</taxon>
        <taxon>Peronospora</taxon>
    </lineage>
</organism>
<evidence type="ECO:0008006" key="5">
    <source>
        <dbReference type="Google" id="ProtNLM"/>
    </source>
</evidence>
<feature type="chain" id="PRO_5043561706" description="Zonadhesin" evidence="2">
    <location>
        <begin position="17"/>
        <end position="420"/>
    </location>
</feature>
<evidence type="ECO:0000256" key="2">
    <source>
        <dbReference type="SAM" id="SignalP"/>
    </source>
</evidence>
<evidence type="ECO:0000313" key="4">
    <source>
        <dbReference type="Proteomes" id="UP001162060"/>
    </source>
</evidence>
<protein>
    <recommendedName>
        <fullName evidence="5">Zonadhesin</fullName>
    </recommendedName>
</protein>
<feature type="region of interest" description="Disordered" evidence="1">
    <location>
        <begin position="352"/>
        <end position="380"/>
    </location>
</feature>
<proteinExistence type="predicted"/>
<feature type="compositionally biased region" description="Polar residues" evidence="1">
    <location>
        <begin position="366"/>
        <end position="380"/>
    </location>
</feature>
<accession>A0AAV1V8H1</accession>
<keyword evidence="2" id="KW-0732">Signal</keyword>
<feature type="signal peptide" evidence="2">
    <location>
        <begin position="1"/>
        <end position="16"/>
    </location>
</feature>
<name>A0AAV1V8H1_9STRA</name>
<dbReference type="EMBL" id="CAKLBY020000275">
    <property type="protein sequence ID" value="CAK7942502.1"/>
    <property type="molecule type" value="Genomic_DNA"/>
</dbReference>
<gene>
    <name evidence="3" type="ORF">PM001_LOCUS27652</name>
</gene>